<name>A0ABX7PCX3_9BACT</name>
<evidence type="ECO:0000313" key="17">
    <source>
        <dbReference type="Proteomes" id="UP000662747"/>
    </source>
</evidence>
<dbReference type="SMART" id="SM00086">
    <property type="entry name" value="PAC"/>
    <property type="match status" value="3"/>
</dbReference>
<feature type="domain" description="PAC" evidence="15">
    <location>
        <begin position="353"/>
        <end position="405"/>
    </location>
</feature>
<evidence type="ECO:0000256" key="7">
    <source>
        <dbReference type="ARBA" id="ARBA00022741"/>
    </source>
</evidence>
<evidence type="ECO:0000256" key="12">
    <source>
        <dbReference type="ARBA" id="ARBA00023136"/>
    </source>
</evidence>
<dbReference type="InterPro" id="IPR003594">
    <property type="entry name" value="HATPase_dom"/>
</dbReference>
<keyword evidence="7" id="KW-0547">Nucleotide-binding</keyword>
<dbReference type="InterPro" id="IPR036097">
    <property type="entry name" value="HisK_dim/P_sf"/>
</dbReference>
<dbReference type="PANTHER" id="PTHR42878">
    <property type="entry name" value="TWO-COMPONENT HISTIDINE KINASE"/>
    <property type="match status" value="1"/>
</dbReference>
<feature type="domain" description="PAS" evidence="14">
    <location>
        <begin position="281"/>
        <end position="351"/>
    </location>
</feature>
<dbReference type="SUPFAM" id="SSF55785">
    <property type="entry name" value="PYP-like sensor domain (PAS domain)"/>
    <property type="match status" value="3"/>
</dbReference>
<dbReference type="CDD" id="cd00082">
    <property type="entry name" value="HisKA"/>
    <property type="match status" value="1"/>
</dbReference>
<dbReference type="SMART" id="SM00091">
    <property type="entry name" value="PAS"/>
    <property type="match status" value="3"/>
</dbReference>
<dbReference type="Gene3D" id="3.30.450.40">
    <property type="match status" value="1"/>
</dbReference>
<feature type="domain" description="PAC" evidence="15">
    <location>
        <begin position="228"/>
        <end position="280"/>
    </location>
</feature>
<evidence type="ECO:0000256" key="11">
    <source>
        <dbReference type="ARBA" id="ARBA00023012"/>
    </source>
</evidence>
<dbReference type="Pfam" id="PF13188">
    <property type="entry name" value="PAS_8"/>
    <property type="match status" value="1"/>
</dbReference>
<dbReference type="Gene3D" id="1.10.287.130">
    <property type="match status" value="1"/>
</dbReference>
<evidence type="ECO:0000256" key="4">
    <source>
        <dbReference type="ARBA" id="ARBA00022553"/>
    </source>
</evidence>
<dbReference type="Pfam" id="PF01590">
    <property type="entry name" value="GAF"/>
    <property type="match status" value="1"/>
</dbReference>
<keyword evidence="5" id="KW-0808">Transferase</keyword>
<dbReference type="Pfam" id="PF02518">
    <property type="entry name" value="HATPase_c"/>
    <property type="match status" value="1"/>
</dbReference>
<evidence type="ECO:0000256" key="10">
    <source>
        <dbReference type="ARBA" id="ARBA00022989"/>
    </source>
</evidence>
<keyword evidence="10" id="KW-1133">Transmembrane helix</keyword>
<evidence type="ECO:0000256" key="8">
    <source>
        <dbReference type="ARBA" id="ARBA00022777"/>
    </source>
</evidence>
<reference evidence="16 17" key="1">
    <citation type="submission" date="2021-02" db="EMBL/GenBank/DDBJ databases">
        <title>De Novo genome assembly of isolated myxobacteria.</title>
        <authorList>
            <person name="Stevens D.C."/>
        </authorList>
    </citation>
    <scope>NUCLEOTIDE SEQUENCE [LARGE SCALE GENOMIC DNA]</scope>
    <source>
        <strain evidence="17">SCPEA02</strain>
    </source>
</reference>
<feature type="domain" description="PAC" evidence="15">
    <location>
        <begin position="100"/>
        <end position="153"/>
    </location>
</feature>
<keyword evidence="4" id="KW-0597">Phosphoprotein</keyword>
<dbReference type="PRINTS" id="PR00344">
    <property type="entry name" value="BCTRLSENSOR"/>
</dbReference>
<evidence type="ECO:0000256" key="6">
    <source>
        <dbReference type="ARBA" id="ARBA00022692"/>
    </source>
</evidence>
<keyword evidence="11" id="KW-0902">Two-component regulatory system</keyword>
<evidence type="ECO:0000256" key="5">
    <source>
        <dbReference type="ARBA" id="ARBA00022679"/>
    </source>
</evidence>
<accession>A0ABX7PCX3</accession>
<dbReference type="InterPro" id="IPR036890">
    <property type="entry name" value="HATPase_C_sf"/>
</dbReference>
<dbReference type="EC" id="2.7.13.3" evidence="3"/>
<dbReference type="Gene3D" id="3.30.565.10">
    <property type="entry name" value="Histidine kinase-like ATPase, C-terminal domain"/>
    <property type="match status" value="1"/>
</dbReference>
<dbReference type="PROSITE" id="PS50112">
    <property type="entry name" value="PAS"/>
    <property type="match status" value="3"/>
</dbReference>
<dbReference type="Pfam" id="PF08448">
    <property type="entry name" value="PAS_4"/>
    <property type="match status" value="1"/>
</dbReference>
<dbReference type="SUPFAM" id="SSF55874">
    <property type="entry name" value="ATPase domain of HSP90 chaperone/DNA topoisomerase II/histidine kinase"/>
    <property type="match status" value="1"/>
</dbReference>
<dbReference type="Pfam" id="PF00512">
    <property type="entry name" value="HisKA"/>
    <property type="match status" value="1"/>
</dbReference>
<evidence type="ECO:0000259" key="15">
    <source>
        <dbReference type="PROSITE" id="PS50113"/>
    </source>
</evidence>
<keyword evidence="12" id="KW-0472">Membrane</keyword>
<dbReference type="InterPro" id="IPR000014">
    <property type="entry name" value="PAS"/>
</dbReference>
<dbReference type="NCBIfam" id="TIGR00229">
    <property type="entry name" value="sensory_box"/>
    <property type="match status" value="2"/>
</dbReference>
<dbReference type="InterPro" id="IPR003661">
    <property type="entry name" value="HisK_dim/P_dom"/>
</dbReference>
<feature type="domain" description="Histidine kinase" evidence="13">
    <location>
        <begin position="589"/>
        <end position="808"/>
    </location>
</feature>
<dbReference type="PROSITE" id="PS50113">
    <property type="entry name" value="PAC"/>
    <property type="match status" value="3"/>
</dbReference>
<keyword evidence="17" id="KW-1185">Reference proteome</keyword>
<dbReference type="Proteomes" id="UP000662747">
    <property type="component" value="Chromosome"/>
</dbReference>
<feature type="domain" description="PAS" evidence="14">
    <location>
        <begin position="21"/>
        <end position="57"/>
    </location>
</feature>
<dbReference type="InterPro" id="IPR003018">
    <property type="entry name" value="GAF"/>
</dbReference>
<comment type="catalytic activity">
    <reaction evidence="1">
        <text>ATP + protein L-histidine = ADP + protein N-phospho-L-histidine.</text>
        <dbReference type="EC" id="2.7.13.3"/>
    </reaction>
</comment>
<dbReference type="SMART" id="SM00065">
    <property type="entry name" value="GAF"/>
    <property type="match status" value="1"/>
</dbReference>
<proteinExistence type="predicted"/>
<evidence type="ECO:0000256" key="2">
    <source>
        <dbReference type="ARBA" id="ARBA00004141"/>
    </source>
</evidence>
<dbReference type="Pfam" id="PF13426">
    <property type="entry name" value="PAS_9"/>
    <property type="match status" value="1"/>
</dbReference>
<sequence>MARLRDMPEDPAGIEADFRKQERVLESVFSSISEGVVVADERGYFQLFNPMAEGILGRGMPAEPLPYWPEIFGFYLPDMKTLYPAEQLPLARAIRGEAVNQTEIYMRSAARPAGAWLLVSARPVRDGTGMIRGGVSVLNDVTRFKRAIDRLRQGEEQYRSLYSSTPVMMHSIDRQGRLISVSDYWLSTLGYRREEVIGRASVDFMTQESRRYARDVVLPEYFKTGACKDVPYRMVKKDGEPVDVLLSAIAEKDAEGHVTRSLAVLIDVTERRRAETALLESEQRLRAILDNAPTVFFLLDPSERYMFVNRQWERLFHRTRQEMLGKSSHDVFPKEVADQLHNANQAVLQTGASLVQEELIPQDDGMHTFLTQKFPLIDSSGNLYAVCGISNDITERKRAEVAQRFLAEASRELVTSLDVSATLQRVAELAVPTLAELCVVFMPGEDAALRPVAVADGTPEVARQMREFLERHPPPPCAPRGPSWVMSTGRSEAARESRGMLAPEALAAPRWEALRPFQERPSISVPLRARGRILGVLSLVSAQYGLADAPVEVSLVEELGRRAAFAIENAQLYTKAQESIRTRDEFLSIASHELKTPLTSMKLRAQQMERTLARPHDGPRLAVQVSGMLEVFDEQLKRLTHLVEHLLDVSRIDDSRLELRLEELDLAELARGVVAHLGEQLQRIGSQLTLVADAPVVGLWDRLRLEQVLLNLLTNAMKYGAGRPIRVEVTREAERARLLVSDQGVGIPRESQARIFERFERAASRNYGGLGLGLFITRQLVEAHGGRIRVESEPERGATFIVELPSQPRA</sequence>
<dbReference type="SUPFAM" id="SSF47384">
    <property type="entry name" value="Homodimeric domain of signal transducing histidine kinase"/>
    <property type="match status" value="1"/>
</dbReference>
<dbReference type="EMBL" id="CP071090">
    <property type="protein sequence ID" value="QSQ28213.1"/>
    <property type="molecule type" value="Genomic_DNA"/>
</dbReference>
<dbReference type="InterPro" id="IPR000700">
    <property type="entry name" value="PAS-assoc_C"/>
</dbReference>
<dbReference type="Gene3D" id="3.30.450.20">
    <property type="entry name" value="PAS domain"/>
    <property type="match status" value="3"/>
</dbReference>
<dbReference type="SUPFAM" id="SSF55781">
    <property type="entry name" value="GAF domain-like"/>
    <property type="match status" value="1"/>
</dbReference>
<evidence type="ECO:0000256" key="3">
    <source>
        <dbReference type="ARBA" id="ARBA00012438"/>
    </source>
</evidence>
<protein>
    <recommendedName>
        <fullName evidence="3">histidine kinase</fullName>
        <ecNumber evidence="3">2.7.13.3</ecNumber>
    </recommendedName>
</protein>
<dbReference type="InterPro" id="IPR001610">
    <property type="entry name" value="PAC"/>
</dbReference>
<keyword evidence="6" id="KW-0812">Transmembrane</keyword>
<dbReference type="InterPro" id="IPR005467">
    <property type="entry name" value="His_kinase_dom"/>
</dbReference>
<evidence type="ECO:0000256" key="9">
    <source>
        <dbReference type="ARBA" id="ARBA00022840"/>
    </source>
</evidence>
<dbReference type="PANTHER" id="PTHR42878:SF7">
    <property type="entry name" value="SENSOR HISTIDINE KINASE GLRK"/>
    <property type="match status" value="1"/>
</dbReference>
<dbReference type="SMART" id="SM00388">
    <property type="entry name" value="HisKA"/>
    <property type="match status" value="1"/>
</dbReference>
<feature type="domain" description="PAS" evidence="14">
    <location>
        <begin position="154"/>
        <end position="225"/>
    </location>
</feature>
<gene>
    <name evidence="16" type="ORF">JY651_22700</name>
</gene>
<evidence type="ECO:0000259" key="13">
    <source>
        <dbReference type="PROSITE" id="PS50109"/>
    </source>
</evidence>
<dbReference type="InterPro" id="IPR013656">
    <property type="entry name" value="PAS_4"/>
</dbReference>
<dbReference type="InterPro" id="IPR004358">
    <property type="entry name" value="Sig_transdc_His_kin-like_C"/>
</dbReference>
<dbReference type="InterPro" id="IPR050351">
    <property type="entry name" value="BphY/WalK/GraS-like"/>
</dbReference>
<dbReference type="PROSITE" id="PS50109">
    <property type="entry name" value="HIS_KIN"/>
    <property type="match status" value="1"/>
</dbReference>
<keyword evidence="9" id="KW-0067">ATP-binding</keyword>
<dbReference type="InterPro" id="IPR029016">
    <property type="entry name" value="GAF-like_dom_sf"/>
</dbReference>
<evidence type="ECO:0000313" key="16">
    <source>
        <dbReference type="EMBL" id="QSQ28213.1"/>
    </source>
</evidence>
<dbReference type="InterPro" id="IPR035965">
    <property type="entry name" value="PAS-like_dom_sf"/>
</dbReference>
<dbReference type="CDD" id="cd00075">
    <property type="entry name" value="HATPase"/>
    <property type="match status" value="1"/>
</dbReference>
<comment type="subcellular location">
    <subcellularLocation>
        <location evidence="2">Membrane</location>
        <topology evidence="2">Multi-pass membrane protein</topology>
    </subcellularLocation>
</comment>
<evidence type="ECO:0000256" key="1">
    <source>
        <dbReference type="ARBA" id="ARBA00000085"/>
    </source>
</evidence>
<dbReference type="SMART" id="SM00387">
    <property type="entry name" value="HATPase_c"/>
    <property type="match status" value="1"/>
</dbReference>
<keyword evidence="8" id="KW-0418">Kinase</keyword>
<dbReference type="CDD" id="cd00130">
    <property type="entry name" value="PAS"/>
    <property type="match status" value="3"/>
</dbReference>
<evidence type="ECO:0000259" key="14">
    <source>
        <dbReference type="PROSITE" id="PS50112"/>
    </source>
</evidence>
<organism evidence="16 17">
    <name type="scientific">Pyxidicoccus parkwayensis</name>
    <dbReference type="NCBI Taxonomy" id="2813578"/>
    <lineage>
        <taxon>Bacteria</taxon>
        <taxon>Pseudomonadati</taxon>
        <taxon>Myxococcota</taxon>
        <taxon>Myxococcia</taxon>
        <taxon>Myxococcales</taxon>
        <taxon>Cystobacterineae</taxon>
        <taxon>Myxococcaceae</taxon>
        <taxon>Pyxidicoccus</taxon>
    </lineage>
</organism>